<dbReference type="HOGENOM" id="CLU_1632963_0_0_10"/>
<protein>
    <submittedName>
        <fullName evidence="1">Uncharacterized protein</fullName>
    </submittedName>
</protein>
<dbReference type="AlphaFoldDB" id="F2IBQ4"/>
<evidence type="ECO:0000313" key="1">
    <source>
        <dbReference type="EMBL" id="AEA45380.1"/>
    </source>
</evidence>
<keyword evidence="2" id="KW-1185">Reference proteome</keyword>
<dbReference type="Proteomes" id="UP000007463">
    <property type="component" value="Chromosome"/>
</dbReference>
<dbReference type="OrthoDB" id="1467445at2"/>
<name>F2IBQ4_FLUTR</name>
<dbReference type="STRING" id="755732.Fluta_3408"/>
<organism evidence="1 2">
    <name type="scientific">Fluviicola taffensis (strain DSM 16823 / NCIMB 13979 / RW262)</name>
    <dbReference type="NCBI Taxonomy" id="755732"/>
    <lineage>
        <taxon>Bacteria</taxon>
        <taxon>Pseudomonadati</taxon>
        <taxon>Bacteroidota</taxon>
        <taxon>Flavobacteriia</taxon>
        <taxon>Flavobacteriales</taxon>
        <taxon>Crocinitomicaceae</taxon>
        <taxon>Fluviicola</taxon>
    </lineage>
</organism>
<gene>
    <name evidence="1" type="ordered locus">Fluta_3408</name>
</gene>
<dbReference type="RefSeq" id="WP_013688147.1">
    <property type="nucleotide sequence ID" value="NC_015321.1"/>
</dbReference>
<reference evidence="2" key="2">
    <citation type="submission" date="2011-02" db="EMBL/GenBank/DDBJ databases">
        <title>The complete genome of Fluviicola taffensis DSM 16823.</title>
        <authorList>
            <consortium name="US DOE Joint Genome Institute (JGI-PGF)"/>
            <person name="Lucas S."/>
            <person name="Copeland A."/>
            <person name="Lapidus A."/>
            <person name="Bruce D."/>
            <person name="Goodwin L."/>
            <person name="Pitluck S."/>
            <person name="Kyrpides N."/>
            <person name="Mavromatis K."/>
            <person name="Ivanova N."/>
            <person name="Mikhailova N."/>
            <person name="Pagani I."/>
            <person name="Chertkov O."/>
            <person name="Detter J.C."/>
            <person name="Han C."/>
            <person name="Tapia R."/>
            <person name="Land M."/>
            <person name="Hauser L."/>
            <person name="Markowitz V."/>
            <person name="Cheng J.-F."/>
            <person name="Hugenholtz P."/>
            <person name="Woyke T."/>
            <person name="Wu D."/>
            <person name="Tindall B."/>
            <person name="Pomrenke H.G."/>
            <person name="Brambilla E."/>
            <person name="Klenk H.-P."/>
            <person name="Eisen J.A."/>
        </authorList>
    </citation>
    <scope>NUCLEOTIDE SEQUENCE [LARGE SCALE GENOMIC DNA]</scope>
    <source>
        <strain evidence="2">DSM 16823 / RW262 / RW262</strain>
    </source>
</reference>
<dbReference type="EMBL" id="CP002542">
    <property type="protein sequence ID" value="AEA45380.1"/>
    <property type="molecule type" value="Genomic_DNA"/>
</dbReference>
<evidence type="ECO:0000313" key="2">
    <source>
        <dbReference type="Proteomes" id="UP000007463"/>
    </source>
</evidence>
<proteinExistence type="predicted"/>
<dbReference type="KEGG" id="fte:Fluta_3408"/>
<reference evidence="1 2" key="1">
    <citation type="journal article" date="2011" name="Stand. Genomic Sci.">
        <title>Complete genome sequence of the gliding freshwater bacterium Fluviicola taffensis type strain (RW262).</title>
        <authorList>
            <person name="Woyke T."/>
            <person name="Chertkov O."/>
            <person name="Lapidus A."/>
            <person name="Nolan M."/>
            <person name="Lucas S."/>
            <person name="Del Rio T.G."/>
            <person name="Tice H."/>
            <person name="Cheng J.F."/>
            <person name="Tapia R."/>
            <person name="Han C."/>
            <person name="Goodwin L."/>
            <person name="Pitluck S."/>
            <person name="Liolios K."/>
            <person name="Pagani I."/>
            <person name="Ivanova N."/>
            <person name="Huntemann M."/>
            <person name="Mavromatis K."/>
            <person name="Mikhailova N."/>
            <person name="Pati A."/>
            <person name="Chen A."/>
            <person name="Palaniappan K."/>
            <person name="Land M."/>
            <person name="Hauser L."/>
            <person name="Brambilla E.M."/>
            <person name="Rohde M."/>
            <person name="Mwirichia R."/>
            <person name="Sikorski J."/>
            <person name="Tindall B.J."/>
            <person name="Goker M."/>
            <person name="Bristow J."/>
            <person name="Eisen J.A."/>
            <person name="Markowitz V."/>
            <person name="Hugenholtz P."/>
            <person name="Klenk H.P."/>
            <person name="Kyrpides N.C."/>
        </authorList>
    </citation>
    <scope>NUCLEOTIDE SEQUENCE [LARGE SCALE GENOMIC DNA]</scope>
    <source>
        <strain evidence="2">DSM 16823 / RW262 / RW262</strain>
    </source>
</reference>
<sequence length="162" mass="18553">MSKFDFKSIHRELPEQLLQKTVIWIWNADKIPPHIGISVGKDYFSLTYRKSEQLLTTSMLKKAKRSAIPLVLVEIPKEIVPLNPQIVFSSYEKAIDGITCLHPIREVMNLGNQVNQLSDLLVYLESKKLINQVNGLNLPENYTGIKAYSMDDILNRIDTLNE</sequence>
<accession>F2IBQ4</accession>